<reference evidence="2" key="1">
    <citation type="submission" date="2017-12" db="EMBL/GenBank/DDBJ databases">
        <title>Draft genome sequence of Telmatospirillum siberiense 26-4b1T, an acidotolerant peatland alphaproteobacterium potentially involved in sulfur cycling.</title>
        <authorList>
            <person name="Hausmann B."/>
            <person name="Pjevac P."/>
            <person name="Schreck K."/>
            <person name="Herbold C.W."/>
            <person name="Daims H."/>
            <person name="Wagner M."/>
            <person name="Pester M."/>
            <person name="Loy A."/>
        </authorList>
    </citation>
    <scope>NUCLEOTIDE SEQUENCE [LARGE SCALE GENOMIC DNA]</scope>
    <source>
        <strain evidence="2">26-4b1</strain>
    </source>
</reference>
<proteinExistence type="predicted"/>
<keyword evidence="2" id="KW-1185">Reference proteome</keyword>
<dbReference type="EMBL" id="PIUM01000040">
    <property type="protein sequence ID" value="PKU21956.1"/>
    <property type="molecule type" value="Genomic_DNA"/>
</dbReference>
<sequence length="171" mass="19368">MPSAANGLTMLFGFRDAVSELQRQWKTAREKDIRLVSVNIQVDVGEMHRLRLGPADTPRFKFLYLDRLGQQTFAEMNRSLQRISTEADGEWDSPFVPAGFVTKRPDMVGRMIDDLRTTIFSSLELVVYRIDDPATGPRQVATLFSTKSVTAVEVQGVPTKVLFPEHLQLRN</sequence>
<protein>
    <submittedName>
        <fullName evidence="1">Uncharacterized protein</fullName>
    </submittedName>
</protein>
<dbReference type="Proteomes" id="UP000233293">
    <property type="component" value="Unassembled WGS sequence"/>
</dbReference>
<evidence type="ECO:0000313" key="2">
    <source>
        <dbReference type="Proteomes" id="UP000233293"/>
    </source>
</evidence>
<accession>A0A2N3PNI7</accession>
<organism evidence="1 2">
    <name type="scientific">Telmatospirillum siberiense</name>
    <dbReference type="NCBI Taxonomy" id="382514"/>
    <lineage>
        <taxon>Bacteria</taxon>
        <taxon>Pseudomonadati</taxon>
        <taxon>Pseudomonadota</taxon>
        <taxon>Alphaproteobacteria</taxon>
        <taxon>Rhodospirillales</taxon>
        <taxon>Rhodospirillaceae</taxon>
        <taxon>Telmatospirillum</taxon>
    </lineage>
</organism>
<evidence type="ECO:0000313" key="1">
    <source>
        <dbReference type="EMBL" id="PKU21956.1"/>
    </source>
</evidence>
<gene>
    <name evidence="1" type="ORF">CWS72_23930</name>
</gene>
<dbReference type="AlphaFoldDB" id="A0A2N3PNI7"/>
<name>A0A2N3PNI7_9PROT</name>
<comment type="caution">
    <text evidence="1">The sequence shown here is derived from an EMBL/GenBank/DDBJ whole genome shotgun (WGS) entry which is preliminary data.</text>
</comment>